<evidence type="ECO:0000256" key="3">
    <source>
        <dbReference type="ARBA" id="ARBA00007937"/>
    </source>
</evidence>
<evidence type="ECO:0000256" key="9">
    <source>
        <dbReference type="ARBA" id="ARBA00048427"/>
    </source>
</evidence>
<accession>A0A445N1J0</accession>
<comment type="subcellular location">
    <subcellularLocation>
        <location evidence="1">Endomembrane system</location>
        <topology evidence="1">Peripheral membrane protein</topology>
    </subcellularLocation>
</comment>
<comment type="catalytic activity">
    <reaction evidence="9">
        <text>sn-glycerol 3-phosphate + an acyl-CoA = a 1-acyl-sn-glycero-3-phosphate + CoA</text>
        <dbReference type="Rhea" id="RHEA:15325"/>
        <dbReference type="ChEBI" id="CHEBI:57287"/>
        <dbReference type="ChEBI" id="CHEBI:57597"/>
        <dbReference type="ChEBI" id="CHEBI:57970"/>
        <dbReference type="ChEBI" id="CHEBI:58342"/>
        <dbReference type="EC" id="2.3.1.15"/>
    </reaction>
</comment>
<organism evidence="11">
    <name type="scientific">uncultured Desulfobacterium sp</name>
    <dbReference type="NCBI Taxonomy" id="201089"/>
    <lineage>
        <taxon>Bacteria</taxon>
        <taxon>Pseudomonadati</taxon>
        <taxon>Thermodesulfobacteriota</taxon>
        <taxon>Desulfobacteria</taxon>
        <taxon>Desulfobacterales</taxon>
        <taxon>Desulfobacteriaceae</taxon>
        <taxon>Desulfobacterium</taxon>
        <taxon>environmental samples</taxon>
    </lineage>
</organism>
<dbReference type="GO" id="GO:0016024">
    <property type="term" value="P:CDP-diacylglycerol biosynthetic process"/>
    <property type="evidence" value="ECO:0007669"/>
    <property type="project" value="UniProtKB-UniPathway"/>
</dbReference>
<dbReference type="EC" id="2.3.1.15" evidence="4"/>
<evidence type="ECO:0000313" key="11">
    <source>
        <dbReference type="EMBL" id="SPD75566.1"/>
    </source>
</evidence>
<comment type="pathway">
    <text evidence="2">Phospholipid metabolism; CDP-diacylglycerol biosynthesis; CDP-diacylglycerol from sn-glycerol 3-phosphate: step 1/3.</text>
</comment>
<evidence type="ECO:0000256" key="6">
    <source>
        <dbReference type="ARBA" id="ARBA00022679"/>
    </source>
</evidence>
<evidence type="ECO:0000256" key="2">
    <source>
        <dbReference type="ARBA" id="ARBA00004765"/>
    </source>
</evidence>
<proteinExistence type="inferred from homology"/>
<evidence type="ECO:0000259" key="10">
    <source>
        <dbReference type="SMART" id="SM00563"/>
    </source>
</evidence>
<dbReference type="GO" id="GO:0012505">
    <property type="term" value="C:endomembrane system"/>
    <property type="evidence" value="ECO:0007669"/>
    <property type="project" value="UniProtKB-SubCell"/>
</dbReference>
<keyword evidence="8 11" id="KW-0012">Acyltransferase</keyword>
<evidence type="ECO:0000256" key="4">
    <source>
        <dbReference type="ARBA" id="ARBA00013113"/>
    </source>
</evidence>
<protein>
    <recommendedName>
        <fullName evidence="5">Glycerol-3-phosphate acyltransferase</fullName>
        <ecNumber evidence="4">2.3.1.15</ecNumber>
    </recommendedName>
</protein>
<dbReference type="SUPFAM" id="SSF69593">
    <property type="entry name" value="Glycerol-3-phosphate (1)-acyltransferase"/>
    <property type="match status" value="1"/>
</dbReference>
<evidence type="ECO:0000256" key="1">
    <source>
        <dbReference type="ARBA" id="ARBA00004184"/>
    </source>
</evidence>
<dbReference type="InterPro" id="IPR002123">
    <property type="entry name" value="Plipid/glycerol_acylTrfase"/>
</dbReference>
<dbReference type="Pfam" id="PF01553">
    <property type="entry name" value="Acyltransferase"/>
    <property type="match status" value="1"/>
</dbReference>
<evidence type="ECO:0000256" key="8">
    <source>
        <dbReference type="ARBA" id="ARBA00023315"/>
    </source>
</evidence>
<dbReference type="GO" id="GO:0004366">
    <property type="term" value="F:glycerol-3-phosphate O-acyltransferase activity"/>
    <property type="evidence" value="ECO:0007669"/>
    <property type="project" value="UniProtKB-EC"/>
</dbReference>
<dbReference type="InterPro" id="IPR041728">
    <property type="entry name" value="GPAT/DHAPAT_LPLAT"/>
</dbReference>
<dbReference type="UniPathway" id="UPA00557">
    <property type="reaction ID" value="UER00612"/>
</dbReference>
<reference evidence="11" key="1">
    <citation type="submission" date="2018-01" db="EMBL/GenBank/DDBJ databases">
        <authorList>
            <person name="Regsiter A."/>
            <person name="William W."/>
        </authorList>
    </citation>
    <scope>NUCLEOTIDE SEQUENCE</scope>
    <source>
        <strain evidence="11">TRIP AH-1</strain>
    </source>
</reference>
<name>A0A445N1J0_9BACT</name>
<evidence type="ECO:0000256" key="7">
    <source>
        <dbReference type="ARBA" id="ARBA00023136"/>
    </source>
</evidence>
<dbReference type="EMBL" id="OJIN01000208">
    <property type="protein sequence ID" value="SPD75566.1"/>
    <property type="molecule type" value="Genomic_DNA"/>
</dbReference>
<dbReference type="PANTHER" id="PTHR12563">
    <property type="entry name" value="GLYCEROL-3-PHOSPHATE ACYLTRANSFERASE"/>
    <property type="match status" value="1"/>
</dbReference>
<evidence type="ECO:0000256" key="5">
    <source>
        <dbReference type="ARBA" id="ARBA00013432"/>
    </source>
</evidence>
<dbReference type="Pfam" id="PF19277">
    <property type="entry name" value="GPAT_C"/>
    <property type="match status" value="1"/>
</dbReference>
<keyword evidence="7" id="KW-0472">Membrane</keyword>
<feature type="domain" description="Phospholipid/glycerol acyltransferase" evidence="10">
    <location>
        <begin position="356"/>
        <end position="483"/>
    </location>
</feature>
<dbReference type="CDD" id="cd07993">
    <property type="entry name" value="LPLAT_DHAPAT-like"/>
    <property type="match status" value="1"/>
</dbReference>
<sequence>MNFSQNKGYYPSVLDHKPGFFLGTLLYSLFKNVQFAQDMSDTLRQLHRQGTVVYAIKFRGHFDYLLYHYRFRISRLPYPRIAFNMNMSWFLPLTYLLRVLKFQVSYILKKRQIPDPFENGFFSEAIQAGTSALMCLVDPKGFIQHFIHAKKDPLQFLIETQKRMEKPIFIVPQLIIYKKTPEKAEPNLADIFFGFKDNPGIIRKVALFFRHNRKAFIDFGNPVNLKSYLEGRTLERPMEEMSTEIRQMLVEAIDIQKRVIIGPVMKTRQQLKEIVLKDNDVRQAIEKTALRNKQDLKDIRKQADRIFDEIAADFNITYVQFFHLVLTRLWKKIYQGIDVDHAGLAVVRQWAGRGSMIYVPSHKSHIDYLVLNYILFEHHMHIPRIAAGQNLAFWPMGYIFKKCGAFFIRRTFKGLSLYPRIFSRYIKQLIREGHPLEFFIEGGRSRSGKLVLPKTGFLSILIQAFEEGFADDMMFIPVSISYDRILEEKSYEKELAGEKKQNENIKQILNARRFLKRKHGKIYIRFAQPVSLRQYLAQKSILPHAAVQPLAVDLIKSINRVAIVTPPALIASALLASHRRGFQIRELLVTVNILYNFISNENIPMADSLKNLEQTVTETLSVLFGRKLIDRIEDIDGKEAIYYLQEEKKRELEYYKNSIIHFFILNSFAAVGLLATRDEIKSRTAVFEDYIFLKNLFKNEFVYDNDKTIEEEYDKVIHYFYQSSYVSYTNDSDGYQLTRVGYDHLPVWAGFARSFIESYWIAVRSYLHMEKSGKKKSDLFGRMSELALKYHRHGVIEHTEGISVATLDNAIRYIRENVLVQKQSSDKDNSQANERLTALGRRLYALLHFS</sequence>
<dbReference type="PANTHER" id="PTHR12563:SF17">
    <property type="entry name" value="DIHYDROXYACETONE PHOSPHATE ACYLTRANSFERASE"/>
    <property type="match status" value="1"/>
</dbReference>
<dbReference type="InterPro" id="IPR045520">
    <property type="entry name" value="GPAT/DHAPAT_C"/>
</dbReference>
<keyword evidence="6 11" id="KW-0808">Transferase</keyword>
<dbReference type="AlphaFoldDB" id="A0A445N1J0"/>
<dbReference type="InterPro" id="IPR022284">
    <property type="entry name" value="GPAT/DHAPAT"/>
</dbReference>
<comment type="similarity">
    <text evidence="3">Belongs to the GPAT/DAPAT family.</text>
</comment>
<dbReference type="SMART" id="SM00563">
    <property type="entry name" value="PlsC"/>
    <property type="match status" value="1"/>
</dbReference>
<gene>
    <name evidence="11" type="ORF">PITCH_A640109</name>
</gene>